<dbReference type="PROSITE" id="PS01162">
    <property type="entry name" value="QOR_ZETA_CRYSTAL"/>
    <property type="match status" value="1"/>
</dbReference>
<dbReference type="CDD" id="cd05289">
    <property type="entry name" value="MDR_like_2"/>
    <property type="match status" value="1"/>
</dbReference>
<dbReference type="GO" id="GO:0008270">
    <property type="term" value="F:zinc ion binding"/>
    <property type="evidence" value="ECO:0007669"/>
    <property type="project" value="InterPro"/>
</dbReference>
<dbReference type="AlphaFoldDB" id="A0A6N9Q555"/>
<dbReference type="InterPro" id="IPR002364">
    <property type="entry name" value="Quin_OxRdtase/zeta-crystal_CS"/>
</dbReference>
<evidence type="ECO:0000313" key="3">
    <source>
        <dbReference type="EMBL" id="NBI29985.1"/>
    </source>
</evidence>
<dbReference type="SMART" id="SM00829">
    <property type="entry name" value="PKS_ER"/>
    <property type="match status" value="1"/>
</dbReference>
<keyword evidence="1" id="KW-0560">Oxidoreductase</keyword>
<dbReference type="GO" id="GO:0016491">
    <property type="term" value="F:oxidoreductase activity"/>
    <property type="evidence" value="ECO:0007669"/>
    <property type="project" value="UniProtKB-KW"/>
</dbReference>
<dbReference type="Gene3D" id="3.40.50.720">
    <property type="entry name" value="NAD(P)-binding Rossmann-like Domain"/>
    <property type="match status" value="1"/>
</dbReference>
<dbReference type="InterPro" id="IPR011032">
    <property type="entry name" value="GroES-like_sf"/>
</dbReference>
<name>A0A6N9Q555_9BACL</name>
<dbReference type="EMBL" id="SIJB01000029">
    <property type="protein sequence ID" value="NBI29985.1"/>
    <property type="molecule type" value="Genomic_DNA"/>
</dbReference>
<organism evidence="3 4">
    <name type="scientific">Chengkuizengella marina</name>
    <dbReference type="NCBI Taxonomy" id="2507566"/>
    <lineage>
        <taxon>Bacteria</taxon>
        <taxon>Bacillati</taxon>
        <taxon>Bacillota</taxon>
        <taxon>Bacilli</taxon>
        <taxon>Bacillales</taxon>
        <taxon>Paenibacillaceae</taxon>
        <taxon>Chengkuizengella</taxon>
    </lineage>
</organism>
<dbReference type="SUPFAM" id="SSF51735">
    <property type="entry name" value="NAD(P)-binding Rossmann-fold domains"/>
    <property type="match status" value="1"/>
</dbReference>
<dbReference type="Gene3D" id="3.90.180.10">
    <property type="entry name" value="Medium-chain alcohol dehydrogenases, catalytic domain"/>
    <property type="match status" value="1"/>
</dbReference>
<dbReference type="InterPro" id="IPR020843">
    <property type="entry name" value="ER"/>
</dbReference>
<dbReference type="PANTHER" id="PTHR11695">
    <property type="entry name" value="ALCOHOL DEHYDROGENASE RELATED"/>
    <property type="match status" value="1"/>
</dbReference>
<evidence type="ECO:0000256" key="1">
    <source>
        <dbReference type="ARBA" id="ARBA00023002"/>
    </source>
</evidence>
<dbReference type="Pfam" id="PF08240">
    <property type="entry name" value="ADH_N"/>
    <property type="match status" value="1"/>
</dbReference>
<dbReference type="InterPro" id="IPR036291">
    <property type="entry name" value="NAD(P)-bd_dom_sf"/>
</dbReference>
<reference evidence="3 4" key="1">
    <citation type="submission" date="2019-01" db="EMBL/GenBank/DDBJ databases">
        <title>Chengkuizengella sp. nov., isolated from deep-sea sediment of East Pacific Ocean.</title>
        <authorList>
            <person name="Yang J."/>
            <person name="Lai Q."/>
            <person name="Shao Z."/>
        </authorList>
    </citation>
    <scope>NUCLEOTIDE SEQUENCE [LARGE SCALE GENOMIC DNA]</scope>
    <source>
        <strain evidence="3 4">YPA3-1-1</strain>
    </source>
</reference>
<dbReference type="InterPro" id="IPR013154">
    <property type="entry name" value="ADH-like_N"/>
</dbReference>
<protein>
    <submittedName>
        <fullName evidence="3">NADP-dependent oxidoreductase</fullName>
    </submittedName>
</protein>
<dbReference type="PANTHER" id="PTHR11695:SF294">
    <property type="entry name" value="RETICULON-4-INTERACTING PROTEIN 1, MITOCHONDRIAL"/>
    <property type="match status" value="1"/>
</dbReference>
<evidence type="ECO:0000313" key="4">
    <source>
        <dbReference type="Proteomes" id="UP000448943"/>
    </source>
</evidence>
<dbReference type="Pfam" id="PF13602">
    <property type="entry name" value="ADH_zinc_N_2"/>
    <property type="match status" value="1"/>
</dbReference>
<accession>A0A6N9Q555</accession>
<comment type="caution">
    <text evidence="3">The sequence shown here is derived from an EMBL/GenBank/DDBJ whole genome shotgun (WGS) entry which is preliminary data.</text>
</comment>
<sequence>MKALTILGYGDTKSNLKFQEVDKPTPKENEVLIECHAASINPIDYKIIHGELKAISKLTFPARIGFDVSGVVAAKGKNVREFEIGDEVYSRTPNPGTFAEFITTGSSYVAPKPKNLSFKEAACIPLAGITSLQALTLAQMKEGERVLIHAGSGGVGSFATQYAKSKGAYVITTTSTSNVNWVKALGADEVVDYKKQNYLEIVSNVDIVFETLGGQYTLDAFKVIKDRGRIVSIAEHIDPISAKEMGINKILRIILGLKEKKLMKLIRSKDAFYRFVRLQTNGRDLREITTLIEEEKIKPIIDTVYRFEECITALQKQESGRVKGKLVIEIKR</sequence>
<dbReference type="Proteomes" id="UP000448943">
    <property type="component" value="Unassembled WGS sequence"/>
</dbReference>
<gene>
    <name evidence="3" type="ORF">ERL59_13615</name>
</gene>
<feature type="domain" description="Enoyl reductase (ER)" evidence="2">
    <location>
        <begin position="11"/>
        <end position="328"/>
    </location>
</feature>
<proteinExistence type="predicted"/>
<dbReference type="SUPFAM" id="SSF50129">
    <property type="entry name" value="GroES-like"/>
    <property type="match status" value="1"/>
</dbReference>
<dbReference type="RefSeq" id="WP_160646797.1">
    <property type="nucleotide sequence ID" value="NZ_SIJB01000029.1"/>
</dbReference>
<dbReference type="OrthoDB" id="9792162at2"/>
<dbReference type="InterPro" id="IPR050700">
    <property type="entry name" value="YIM1/Zinc_Alcohol_DH_Fams"/>
</dbReference>
<evidence type="ECO:0000259" key="2">
    <source>
        <dbReference type="SMART" id="SM00829"/>
    </source>
</evidence>
<keyword evidence="4" id="KW-1185">Reference proteome</keyword>